<organism evidence="3 4">
    <name type="scientific">Schistosoma margrebowiei</name>
    <dbReference type="NCBI Taxonomy" id="48269"/>
    <lineage>
        <taxon>Eukaryota</taxon>
        <taxon>Metazoa</taxon>
        <taxon>Spiralia</taxon>
        <taxon>Lophotrochozoa</taxon>
        <taxon>Platyhelminthes</taxon>
        <taxon>Trematoda</taxon>
        <taxon>Digenea</taxon>
        <taxon>Strigeidida</taxon>
        <taxon>Schistosomatoidea</taxon>
        <taxon>Schistosomatidae</taxon>
        <taxon>Schistosoma</taxon>
    </lineage>
</organism>
<accession>A0AA84ZHK2</accession>
<evidence type="ECO:0000259" key="2">
    <source>
        <dbReference type="Pfam" id="PF04064"/>
    </source>
</evidence>
<name>A0AA84ZHK2_9TREM</name>
<dbReference type="Proteomes" id="UP000050790">
    <property type="component" value="Unassembled WGS sequence"/>
</dbReference>
<dbReference type="InterPro" id="IPR007206">
    <property type="entry name" value="Protein_HGH1_C"/>
</dbReference>
<reference evidence="4" key="1">
    <citation type="submission" date="2023-11" db="UniProtKB">
        <authorList>
            <consortium name="WormBaseParasite"/>
        </authorList>
    </citation>
    <scope>IDENTIFICATION</scope>
</reference>
<proteinExistence type="predicted"/>
<dbReference type="WBParaSite" id="SMRG1_31490.1">
    <property type="protein sequence ID" value="SMRG1_31490.1"/>
    <property type="gene ID" value="SMRG1_31490"/>
</dbReference>
<dbReference type="PANTHER" id="PTHR13387:SF9">
    <property type="entry name" value="PROTEIN HGH1 HOMOLOG"/>
    <property type="match status" value="1"/>
</dbReference>
<evidence type="ECO:0008006" key="5">
    <source>
        <dbReference type="Google" id="ProtNLM"/>
    </source>
</evidence>
<dbReference type="InterPro" id="IPR007205">
    <property type="entry name" value="Protein_HGH1_N"/>
</dbReference>
<feature type="domain" description="Protein HGH1 C-terminal" evidence="2">
    <location>
        <begin position="261"/>
        <end position="328"/>
    </location>
</feature>
<dbReference type="Pfam" id="PF04064">
    <property type="entry name" value="DUF384"/>
    <property type="match status" value="1"/>
</dbReference>
<evidence type="ECO:0000259" key="1">
    <source>
        <dbReference type="Pfam" id="PF04063"/>
    </source>
</evidence>
<dbReference type="Pfam" id="PF04063">
    <property type="entry name" value="DUF383"/>
    <property type="match status" value="1"/>
</dbReference>
<protein>
    <recommendedName>
        <fullName evidence="5">Protein HGH1 homolog</fullName>
    </recommendedName>
</protein>
<dbReference type="InterPro" id="IPR039717">
    <property type="entry name" value="Hgh1"/>
</dbReference>
<feature type="domain" description="Protein HGH1 N-terminal" evidence="1">
    <location>
        <begin position="145"/>
        <end position="239"/>
    </location>
</feature>
<evidence type="ECO:0000313" key="4">
    <source>
        <dbReference type="WBParaSite" id="SMRG1_31490.1"/>
    </source>
</evidence>
<evidence type="ECO:0000313" key="3">
    <source>
        <dbReference type="Proteomes" id="UP000050790"/>
    </source>
</evidence>
<dbReference type="AlphaFoldDB" id="A0AA84ZHK2"/>
<sequence length="362" mass="40769">MSQACQLKALLQVTAAKMDIEDELLEHYLNQVVKVVCSSDLSKALTEEFLLSVKCLINICSAVQGTRLLSTLLSTQEKREEFTRILTTLSLDNSRSHADLASLVIDLISNLTRDPVWLGHFGEHFDNKHIRSILSSGSSIQKFLPIVLNLSRLTSVRHSICSSELLRKLIGLFSNVSSVPIKILIAGIIKNCSFEDELHSELFNKGVGLLDALLVPLCGPEDCIDKEDRAIMPKSVQTITGSSQFSRLFSTELYLTICQTFLQFCSTSHGRTFLRSNGVYFILRELHNYIAKAEEQTQCPKTDEAVTNKELLFCIEQVVDQLICEESERDERCAKSSLREINIDAETQEKLDRVKKDYLECN</sequence>
<dbReference type="PANTHER" id="PTHR13387">
    <property type="entry name" value="PROTEIN HGH1 HOMOLOG"/>
    <property type="match status" value="1"/>
</dbReference>